<feature type="region of interest" description="Disordered" evidence="1">
    <location>
        <begin position="699"/>
        <end position="753"/>
    </location>
</feature>
<organism evidence="3">
    <name type="scientific">viral metagenome</name>
    <dbReference type="NCBI Taxonomy" id="1070528"/>
    <lineage>
        <taxon>unclassified sequences</taxon>
        <taxon>metagenomes</taxon>
        <taxon>organismal metagenomes</taxon>
    </lineage>
</organism>
<protein>
    <recommendedName>
        <fullName evidence="2">Helicase ATP-binding domain-containing protein</fullName>
    </recommendedName>
</protein>
<dbReference type="SUPFAM" id="SSF52540">
    <property type="entry name" value="P-loop containing nucleoside triphosphate hydrolases"/>
    <property type="match status" value="2"/>
</dbReference>
<dbReference type="Pfam" id="PF00271">
    <property type="entry name" value="Helicase_C"/>
    <property type="match status" value="1"/>
</dbReference>
<dbReference type="AlphaFoldDB" id="A0A6C0F0P5"/>
<accession>A0A6C0F0P5</accession>
<dbReference type="GO" id="GO:0016787">
    <property type="term" value="F:hydrolase activity"/>
    <property type="evidence" value="ECO:0007669"/>
    <property type="project" value="InterPro"/>
</dbReference>
<feature type="domain" description="Helicase ATP-binding" evidence="2">
    <location>
        <begin position="229"/>
        <end position="483"/>
    </location>
</feature>
<dbReference type="GO" id="GO:0005524">
    <property type="term" value="F:ATP binding"/>
    <property type="evidence" value="ECO:0007669"/>
    <property type="project" value="InterPro"/>
</dbReference>
<sequence length="1133" mass="129543">MVNYLALLEVKPKHISNPKTGFDVKFLLEKEKEEKKVPDKRKLEEDEEEEEEEEEEEGGVRGAEAPAEEGDNVREVKHKTVIIDMRKHPANGVNRELILKRLRLGPGAPAIEAPTVAAPTVVAPKPKTKVAPKADAVPEPDAAPEPEPKPVVRKITGKKVVIGKPFIFTKPQIAARLPKPTSKIIHKASAYYMNNRKISVEKLNKIFQPYRQEILDKSDELTCDDKDGVNFELLTHQKAVRDYLNLMTPYRGLLLLHALGSGKTCTSIAIAEGMKSEKRVFVMTPASLSKNFFSQLKDCGDHLYRKNQFWEFVTTDGQPQFEKLLSNALSLSMTYIQKHKGAWLVDVKKPANFTDLSTPEQNAIDEQLDEMIKNKYKEIHYNAPNMKKIFDELSEQSTINPFDNSVVLIDEAHNFVSRIVNQVKKPKTISYILYDYLMKATNVKIIMMTGTPIINYPNEIGILFNILRGAIKTWTFQLNVKEAVTTESILRMFDAANFNTYDYVAYNNGTLTITRNPYGFINVKKNGFAKVADAYAGVKLDETGNISDVDFQKAIKRILTNEKVEIIDAATKMVMNKALPDDADTFLNMFVDADDELIKNEQLFKRRVLGLTSHFPSTQDSLLPTLLKWTDETGVERDYEEVKVEMSDYQFTVYEKIREIERNKESSRKKNEKMGKNKNDDLFKTTSSYRIRSRACCNFAFPDPPGRPLPTARKHAEEEEKEKEESEEEDKDKDAEEKDEDKEEEAEGAFEPNTVEYNERIQIALQYLADRPEEFLIPNKLKEFSPKFTEIMKNLMDEDNVGLHLVYSQFRTVEGIGLLKVILEANGYAQFKIQKKSHSDWVIDQKDEDKLKPKFMLYTGTETEEEKDILLKIYNSQWEYVPSSITKEFEGIAENNHMGEIIKIIMITSSGAEGINLKNTRFVHIVEPYWHMVRVDQVIGRARRICSHSKLPEELRTVKVFLYLATFNLEKLKKIGNKTILEKDVSKINGRPLSTDESLFETAGIKNRINQQLLKSVKESAFDCAVYSGINKDKLVCYNYGKIQSNDFGSHPSIEEDQHMKDELETKKVNIKVAKLTDAGVDYAYDKTKNEIYTMDNYQQAKTINATLVPIGRVIKVKNKNTIQWFSGSGPKL</sequence>
<feature type="region of interest" description="Disordered" evidence="1">
    <location>
        <begin position="33"/>
        <end position="72"/>
    </location>
</feature>
<evidence type="ECO:0000259" key="2">
    <source>
        <dbReference type="SMART" id="SM00487"/>
    </source>
</evidence>
<evidence type="ECO:0000313" key="3">
    <source>
        <dbReference type="EMBL" id="QHT34938.1"/>
    </source>
</evidence>
<feature type="compositionally biased region" description="Acidic residues" evidence="1">
    <location>
        <begin position="719"/>
        <end position="748"/>
    </location>
</feature>
<proteinExistence type="predicted"/>
<evidence type="ECO:0000256" key="1">
    <source>
        <dbReference type="SAM" id="MobiDB-lite"/>
    </source>
</evidence>
<feature type="region of interest" description="Disordered" evidence="1">
    <location>
        <begin position="127"/>
        <end position="150"/>
    </location>
</feature>
<dbReference type="EMBL" id="MN739011">
    <property type="protein sequence ID" value="QHT34938.1"/>
    <property type="molecule type" value="Genomic_DNA"/>
</dbReference>
<dbReference type="InterPro" id="IPR001650">
    <property type="entry name" value="Helicase_C-like"/>
</dbReference>
<dbReference type="InterPro" id="IPR027417">
    <property type="entry name" value="P-loop_NTPase"/>
</dbReference>
<dbReference type="InterPro" id="IPR006935">
    <property type="entry name" value="Helicase/UvrB_N"/>
</dbReference>
<feature type="compositionally biased region" description="Acidic residues" evidence="1">
    <location>
        <begin position="45"/>
        <end position="57"/>
    </location>
</feature>
<dbReference type="GO" id="GO:0003677">
    <property type="term" value="F:DNA binding"/>
    <property type="evidence" value="ECO:0007669"/>
    <property type="project" value="InterPro"/>
</dbReference>
<feature type="compositionally biased region" description="Basic and acidic residues" evidence="1">
    <location>
        <begin position="33"/>
        <end position="44"/>
    </location>
</feature>
<reference evidence="3" key="1">
    <citation type="journal article" date="2020" name="Nature">
        <title>Giant virus diversity and host interactions through global metagenomics.</title>
        <authorList>
            <person name="Schulz F."/>
            <person name="Roux S."/>
            <person name="Paez-Espino D."/>
            <person name="Jungbluth S."/>
            <person name="Walsh D.A."/>
            <person name="Denef V.J."/>
            <person name="McMahon K.D."/>
            <person name="Konstantinidis K.T."/>
            <person name="Eloe-Fadrosh E.A."/>
            <person name="Kyrpides N.C."/>
            <person name="Woyke T."/>
        </authorList>
    </citation>
    <scope>NUCLEOTIDE SEQUENCE</scope>
    <source>
        <strain evidence="3">GVMAG-M-3300009180-1</strain>
    </source>
</reference>
<dbReference type="PANTHER" id="PTHR43670">
    <property type="entry name" value="HEAT SHOCK PROTEIN 26"/>
    <property type="match status" value="1"/>
</dbReference>
<dbReference type="Pfam" id="PF04851">
    <property type="entry name" value="ResIII"/>
    <property type="match status" value="1"/>
</dbReference>
<dbReference type="Gene3D" id="3.40.50.300">
    <property type="entry name" value="P-loop containing nucleotide triphosphate hydrolases"/>
    <property type="match status" value="2"/>
</dbReference>
<name>A0A6C0F0P5_9ZZZZ</name>
<feature type="compositionally biased region" description="Low complexity" evidence="1">
    <location>
        <begin position="127"/>
        <end position="140"/>
    </location>
</feature>
<dbReference type="PANTHER" id="PTHR43670:SF61">
    <property type="entry name" value="C-CAP_COFACTOR C-LIKE DOMAIN-CONTAINING PROTEIN"/>
    <property type="match status" value="1"/>
</dbReference>
<dbReference type="InterPro" id="IPR014001">
    <property type="entry name" value="Helicase_ATP-bd"/>
</dbReference>
<dbReference type="SMART" id="SM00487">
    <property type="entry name" value="DEXDc"/>
    <property type="match status" value="1"/>
</dbReference>